<gene>
    <name evidence="2" type="ORF">ELS83_07515</name>
</gene>
<dbReference type="Proteomes" id="UP000732105">
    <property type="component" value="Unassembled WGS sequence"/>
</dbReference>
<keyword evidence="3" id="KW-1185">Reference proteome</keyword>
<name>A0ABX1WUR8_9BACT</name>
<dbReference type="RefSeq" id="WP_171594938.1">
    <property type="nucleotide sequence ID" value="NZ_RZNH01000009.1"/>
</dbReference>
<feature type="transmembrane region" description="Helical" evidence="1">
    <location>
        <begin position="60"/>
        <end position="78"/>
    </location>
</feature>
<dbReference type="EMBL" id="RZNH01000009">
    <property type="protein sequence ID" value="NOU59663.1"/>
    <property type="molecule type" value="Genomic_DNA"/>
</dbReference>
<proteinExistence type="predicted"/>
<evidence type="ECO:0000256" key="1">
    <source>
        <dbReference type="SAM" id="Phobius"/>
    </source>
</evidence>
<keyword evidence="1" id="KW-0812">Transmembrane</keyword>
<keyword evidence="1" id="KW-1133">Transmembrane helix</keyword>
<comment type="caution">
    <text evidence="2">The sequence shown here is derived from an EMBL/GenBank/DDBJ whole genome shotgun (WGS) entry which is preliminary data.</text>
</comment>
<organism evidence="2 3">
    <name type="scientific">Marinifilum caeruleilacunae</name>
    <dbReference type="NCBI Taxonomy" id="2499076"/>
    <lineage>
        <taxon>Bacteria</taxon>
        <taxon>Pseudomonadati</taxon>
        <taxon>Bacteroidota</taxon>
        <taxon>Bacteroidia</taxon>
        <taxon>Marinilabiliales</taxon>
        <taxon>Marinifilaceae</taxon>
    </lineage>
</organism>
<evidence type="ECO:0008006" key="4">
    <source>
        <dbReference type="Google" id="ProtNLM"/>
    </source>
</evidence>
<evidence type="ECO:0000313" key="2">
    <source>
        <dbReference type="EMBL" id="NOU59663.1"/>
    </source>
</evidence>
<sequence length="184" mass="21032">MTEEDIKYSMETGELKLSNWDRITHFSLPGFLLLMPLMTIFIHLRHYLKGSSIPLEGENIWVFIIFGVIPASLGVLFYKIQKNRLQFKSIETKLSRAELATIIEDVSARLEWTPVLIENNIIIAKTSPGFFSGSWGEQITVLFDKDKVLVNSICDPNKRSSVVSMGRNKKNMNGLLEEIRKANR</sequence>
<feature type="transmembrane region" description="Helical" evidence="1">
    <location>
        <begin position="26"/>
        <end position="48"/>
    </location>
</feature>
<evidence type="ECO:0000313" key="3">
    <source>
        <dbReference type="Proteomes" id="UP000732105"/>
    </source>
</evidence>
<keyword evidence="1" id="KW-0472">Membrane</keyword>
<reference evidence="2 3" key="1">
    <citation type="submission" date="2018-12" db="EMBL/GenBank/DDBJ databases">
        <title>Marinifilum JC070 sp. nov., a marine bacterium isolated from Yongle Blue Hole in the South China Sea.</title>
        <authorList>
            <person name="Fu T."/>
        </authorList>
    </citation>
    <scope>NUCLEOTIDE SEQUENCE [LARGE SCALE GENOMIC DNA]</scope>
    <source>
        <strain evidence="2 3">JC070</strain>
    </source>
</reference>
<protein>
    <recommendedName>
        <fullName evidence="4">YcxB family protein</fullName>
    </recommendedName>
</protein>
<accession>A0ABX1WUR8</accession>